<dbReference type="AlphaFoldDB" id="A0A6F8XLQ0"/>
<gene>
    <name evidence="1" type="ORF">Pflav_011430</name>
</gene>
<reference evidence="1 2" key="2">
    <citation type="submission" date="2020-03" db="EMBL/GenBank/DDBJ databases">
        <authorList>
            <person name="Ichikawa N."/>
            <person name="Kimura A."/>
            <person name="Kitahashi Y."/>
            <person name="Uohara A."/>
        </authorList>
    </citation>
    <scope>NUCLEOTIDE SEQUENCE [LARGE SCALE GENOMIC DNA]</scope>
    <source>
        <strain evidence="1 2">NBRC 107702</strain>
    </source>
</reference>
<protein>
    <submittedName>
        <fullName evidence="1">Uncharacterized protein</fullName>
    </submittedName>
</protein>
<evidence type="ECO:0000313" key="2">
    <source>
        <dbReference type="Proteomes" id="UP000502508"/>
    </source>
</evidence>
<dbReference type="Proteomes" id="UP000502508">
    <property type="component" value="Chromosome"/>
</dbReference>
<sequence length="347" mass="36255">MGPELPIHRQSIGPPTAHRFNFFAVWLDKGDVVGASVSGAGKRVSGYDPRLREVHGSVVDTSQWLAPASPLPQGGTAGTDHVADEAGWYAVAMQGDGGAYQLTIGVYRPALEGAGRQQTIFLDFDGATLDTSIFPFPGGVEPGPRALSPLRSFLAGWGLTDADESAVIDATIASVEENLLADVVARGGNPRYSLRIVGGTIAESGIPTIGISQYIDAGNMETEDSALVLLDRLSAPAPIAASVNTYLGPGSDRVRFVGRTLATLISHEMGHMFGNFHTEPFNSTVTLSDQGGNRTGLYGVGADGFGGTPDYVDVDFGEDVLVANEGWSGLQDSLSTIAFSVTSAPRS</sequence>
<reference evidence="1 2" key="1">
    <citation type="submission" date="2020-03" db="EMBL/GenBank/DDBJ databases">
        <title>Whole genome shotgun sequence of Phytohabitans flavus NBRC 107702.</title>
        <authorList>
            <person name="Komaki H."/>
            <person name="Tamura T."/>
        </authorList>
    </citation>
    <scope>NUCLEOTIDE SEQUENCE [LARGE SCALE GENOMIC DNA]</scope>
    <source>
        <strain evidence="1 2">NBRC 107702</strain>
    </source>
</reference>
<name>A0A6F8XLQ0_9ACTN</name>
<dbReference type="KEGG" id="pfla:Pflav_011430"/>
<keyword evidence="2" id="KW-1185">Reference proteome</keyword>
<proteinExistence type="predicted"/>
<accession>A0A6F8XLQ0</accession>
<organism evidence="1 2">
    <name type="scientific">Phytohabitans flavus</name>
    <dbReference type="NCBI Taxonomy" id="1076124"/>
    <lineage>
        <taxon>Bacteria</taxon>
        <taxon>Bacillati</taxon>
        <taxon>Actinomycetota</taxon>
        <taxon>Actinomycetes</taxon>
        <taxon>Micromonosporales</taxon>
        <taxon>Micromonosporaceae</taxon>
    </lineage>
</organism>
<evidence type="ECO:0000313" key="1">
    <source>
        <dbReference type="EMBL" id="BCB74733.1"/>
    </source>
</evidence>
<dbReference type="EMBL" id="AP022870">
    <property type="protein sequence ID" value="BCB74733.1"/>
    <property type="molecule type" value="Genomic_DNA"/>
</dbReference>